<keyword evidence="1" id="KW-0614">Plasmid</keyword>
<proteinExistence type="predicted"/>
<protein>
    <submittedName>
        <fullName evidence="1">Uncharacterized protein</fullName>
    </submittedName>
</protein>
<keyword evidence="2" id="KW-1185">Reference proteome</keyword>
<name>G2PI07_STRV4</name>
<dbReference type="EMBL" id="CP002996">
    <property type="protein sequence ID" value="AEM88958.1"/>
    <property type="molecule type" value="Genomic_DNA"/>
</dbReference>
<dbReference type="HOGENOM" id="CLU_1785882_0_0_11"/>
<dbReference type="AlphaFoldDB" id="G2PI07"/>
<dbReference type="Proteomes" id="UP000008703">
    <property type="component" value="Plasmid pSTRVI02"/>
</dbReference>
<organism evidence="1 2">
    <name type="scientific">Streptomyces violaceusniger (strain Tu 4113)</name>
    <dbReference type="NCBI Taxonomy" id="653045"/>
    <lineage>
        <taxon>Bacteria</taxon>
        <taxon>Bacillati</taxon>
        <taxon>Actinomycetota</taxon>
        <taxon>Actinomycetes</taxon>
        <taxon>Kitasatosporales</taxon>
        <taxon>Streptomycetaceae</taxon>
        <taxon>Streptomyces</taxon>
        <taxon>Streptomyces violaceusniger group</taxon>
    </lineage>
</organism>
<reference evidence="1" key="1">
    <citation type="submission" date="2011-08" db="EMBL/GenBank/DDBJ databases">
        <title>Complete sequence of plasmid 2 of Streptomyces violaceusniger Tu 4113.</title>
        <authorList>
            <consortium name="US DOE Joint Genome Institute"/>
            <person name="Lucas S."/>
            <person name="Han J."/>
            <person name="Lapidus A."/>
            <person name="Cheng J.-F."/>
            <person name="Goodwin L."/>
            <person name="Pitluck S."/>
            <person name="Peters L."/>
            <person name="Ivanova N."/>
            <person name="Daligault H."/>
            <person name="Detter J.C."/>
            <person name="Han C."/>
            <person name="Tapia R."/>
            <person name="Land M."/>
            <person name="Hauser L."/>
            <person name="Kyrpides N."/>
            <person name="Ivanova N."/>
            <person name="Pagani I."/>
            <person name="Hagen A."/>
            <person name="Katz L."/>
            <person name="Fiedler H.-P."/>
            <person name="Keasling J."/>
            <person name="Fortman J."/>
            <person name="Woyke T."/>
        </authorList>
    </citation>
    <scope>NUCLEOTIDE SEQUENCE [LARGE SCALE GENOMIC DNA]</scope>
    <source>
        <strain evidence="1">Tu 4113</strain>
        <plasmid evidence="1">pSTRVI02</plasmid>
    </source>
</reference>
<accession>G2PI07</accession>
<sequence length="145" mass="15967">MVQPIGFSDENVWAPAPPVAGAMRIMPLVEEEAREVQERVCPRCTAAGPAEIAVRGRRLERAYRVLRWSCGHEVGITMKGAPVEEDGPELWAPSPAEQKVKGFSGVAGGVFRRPVLGVVARWCGAAGRGIRAWWTALHRWWLRAT</sequence>
<gene>
    <name evidence="1" type="ORF">Strvi_0185</name>
</gene>
<evidence type="ECO:0000313" key="2">
    <source>
        <dbReference type="Proteomes" id="UP000008703"/>
    </source>
</evidence>
<evidence type="ECO:0000313" key="1">
    <source>
        <dbReference type="EMBL" id="AEM88958.1"/>
    </source>
</evidence>
<dbReference type="KEGG" id="svl:Strvi_0185"/>
<geneLocation type="plasmid" evidence="1 2">
    <name>pSTRVI02</name>
</geneLocation>